<organism evidence="1 2">
    <name type="scientific">Bizionia saleffrena</name>
    <dbReference type="NCBI Taxonomy" id="291189"/>
    <lineage>
        <taxon>Bacteria</taxon>
        <taxon>Pseudomonadati</taxon>
        <taxon>Bacteroidota</taxon>
        <taxon>Flavobacteriia</taxon>
        <taxon>Flavobacteriales</taxon>
        <taxon>Flavobacteriaceae</taxon>
        <taxon>Bizionia</taxon>
    </lineage>
</organism>
<dbReference type="InterPro" id="IPR038081">
    <property type="entry name" value="CalX-like_sf"/>
</dbReference>
<accession>A0A8H2QEY4</accession>
<name>A0A8H2QEY4_9FLAO</name>
<protein>
    <recommendedName>
        <fullName evidence="3">Calx-beta domain-containing protein</fullName>
    </recommendedName>
</protein>
<dbReference type="SUPFAM" id="SSF141072">
    <property type="entry name" value="CalX-like"/>
    <property type="match status" value="1"/>
</dbReference>
<reference evidence="1 2" key="1">
    <citation type="submission" date="2019-08" db="EMBL/GenBank/DDBJ databases">
        <title>Genomes of Antarctic Bizionia species.</title>
        <authorList>
            <person name="Bowman J.P."/>
        </authorList>
    </citation>
    <scope>NUCLEOTIDE SEQUENCE [LARGE SCALE GENOMIC DNA]</scope>
    <source>
        <strain evidence="1 2">HFD</strain>
    </source>
</reference>
<proteinExistence type="predicted"/>
<sequence length="270" mass="28284">MLVLTLSALNFSCLVDDEDEGGLQGIENSAYLIGFAKKTENESYFVDEGAVEKNYPVSILGGNSGYPTQSDVAVTFTVDPSSTAVAGNEYNLSGSSFVIPAGENFGTIPVTINTGGLDPDTPTFLKLNLTSSTGSVISDLNDTLTINFVGCQSQVDAFTYDVSTIRVSDGGLVNQQPESITMESVNVFRTATVGSYGPGAANGSIGGTEGFTFSDVCGTINVESQNLVSLYSNQVSGSGSVDPVTGDIVITYTITFESGDRLYESTYVKQ</sequence>
<evidence type="ECO:0000313" key="1">
    <source>
        <dbReference type="EMBL" id="TYB73882.1"/>
    </source>
</evidence>
<dbReference type="Proteomes" id="UP000323324">
    <property type="component" value="Unassembled WGS sequence"/>
</dbReference>
<gene>
    <name evidence="1" type="ORF">ES676_09060</name>
</gene>
<comment type="caution">
    <text evidence="1">The sequence shown here is derived from an EMBL/GenBank/DDBJ whole genome shotgun (WGS) entry which is preliminary data.</text>
</comment>
<evidence type="ECO:0000313" key="2">
    <source>
        <dbReference type="Proteomes" id="UP000323324"/>
    </source>
</evidence>
<dbReference type="RefSeq" id="WP_170234443.1">
    <property type="nucleotide sequence ID" value="NZ_VSKM01000008.1"/>
</dbReference>
<dbReference type="AlphaFoldDB" id="A0A8H2QEY4"/>
<keyword evidence="2" id="KW-1185">Reference proteome</keyword>
<evidence type="ECO:0008006" key="3">
    <source>
        <dbReference type="Google" id="ProtNLM"/>
    </source>
</evidence>
<dbReference type="Gene3D" id="2.60.40.2030">
    <property type="match status" value="1"/>
</dbReference>
<dbReference type="EMBL" id="VSKM01000008">
    <property type="protein sequence ID" value="TYB73882.1"/>
    <property type="molecule type" value="Genomic_DNA"/>
</dbReference>